<dbReference type="PANTHER" id="PTHR11089">
    <property type="entry name" value="GTP-BINDING PROTEIN-RELATED"/>
    <property type="match status" value="1"/>
</dbReference>
<dbReference type="AlphaFoldDB" id="A0A5C5G497"/>
<reference evidence="9 10" key="1">
    <citation type="submission" date="2019-03" db="EMBL/GenBank/DDBJ databases">
        <title>Rhodosporidium diobovatum UCD-FST 08-225 genome sequencing, assembly, and annotation.</title>
        <authorList>
            <person name="Fakankun I.U."/>
            <person name="Fristensky B."/>
            <person name="Levin D.B."/>
        </authorList>
    </citation>
    <scope>NUCLEOTIDE SEQUENCE [LARGE SCALE GENOMIC DNA]</scope>
    <source>
        <strain evidence="9 10">UCD-FST 08-225</strain>
    </source>
</reference>
<feature type="compositionally biased region" description="Basic residues" evidence="7">
    <location>
        <begin position="637"/>
        <end position="650"/>
    </location>
</feature>
<feature type="compositionally biased region" description="Basic residues" evidence="7">
    <location>
        <begin position="1"/>
        <end position="22"/>
    </location>
</feature>
<dbReference type="Pfam" id="PF01926">
    <property type="entry name" value="MMR_HSR1"/>
    <property type="match status" value="1"/>
</dbReference>
<dbReference type="PANTHER" id="PTHR11089:SF30">
    <property type="entry name" value="GUANINE NUCLEOTIDE-BINDING PROTEIN-LIKE 3 HOMOLOG"/>
    <property type="match status" value="1"/>
</dbReference>
<accession>A0A5C5G497</accession>
<feature type="region of interest" description="Disordered" evidence="7">
    <location>
        <begin position="210"/>
        <end position="234"/>
    </location>
</feature>
<protein>
    <submittedName>
        <fullName evidence="9">Nucleolar GTP-binding protein 2</fullName>
    </submittedName>
</protein>
<dbReference type="SUPFAM" id="SSF52540">
    <property type="entry name" value="P-loop containing nucleoside triphosphate hydrolases"/>
    <property type="match status" value="1"/>
</dbReference>
<dbReference type="InterPro" id="IPR030378">
    <property type="entry name" value="G_CP_dom"/>
</dbReference>
<evidence type="ECO:0000256" key="6">
    <source>
        <dbReference type="SAM" id="Coils"/>
    </source>
</evidence>
<dbReference type="GO" id="GO:0005730">
    <property type="term" value="C:nucleolus"/>
    <property type="evidence" value="ECO:0007669"/>
    <property type="project" value="UniProtKB-ARBA"/>
</dbReference>
<feature type="compositionally biased region" description="Low complexity" evidence="7">
    <location>
        <begin position="220"/>
        <end position="234"/>
    </location>
</feature>
<evidence type="ECO:0000256" key="7">
    <source>
        <dbReference type="SAM" id="MobiDB-lite"/>
    </source>
</evidence>
<keyword evidence="10" id="KW-1185">Reference proteome</keyword>
<feature type="region of interest" description="Disordered" evidence="7">
    <location>
        <begin position="1"/>
        <end position="57"/>
    </location>
</feature>
<feature type="coiled-coil region" evidence="6">
    <location>
        <begin position="58"/>
        <end position="85"/>
    </location>
</feature>
<dbReference type="Gene3D" id="1.10.1580.10">
    <property type="match status" value="1"/>
</dbReference>
<keyword evidence="2" id="KW-0547">Nucleotide-binding</keyword>
<proteinExistence type="predicted"/>
<keyword evidence="5" id="KW-0539">Nucleus</keyword>
<dbReference type="FunFam" id="1.10.1580.10:FF:000002">
    <property type="entry name" value="Guanine nucleotide-binding protein-like 3 (nucleolar)-like"/>
    <property type="match status" value="1"/>
</dbReference>
<feature type="domain" description="CP-type G" evidence="8">
    <location>
        <begin position="133"/>
        <end position="328"/>
    </location>
</feature>
<evidence type="ECO:0000256" key="2">
    <source>
        <dbReference type="ARBA" id="ARBA00022741"/>
    </source>
</evidence>
<feature type="compositionally biased region" description="Acidic residues" evidence="7">
    <location>
        <begin position="107"/>
        <end position="118"/>
    </location>
</feature>
<dbReference type="InterPro" id="IPR023179">
    <property type="entry name" value="GTP-bd_ortho_bundle_sf"/>
</dbReference>
<evidence type="ECO:0000256" key="4">
    <source>
        <dbReference type="ARBA" id="ARBA00023134"/>
    </source>
</evidence>
<dbReference type="Pfam" id="PF08701">
    <property type="entry name" value="GN3L_Grn1"/>
    <property type="match status" value="1"/>
</dbReference>
<gene>
    <name evidence="9" type="ORF">DMC30DRAFT_359295</name>
</gene>
<feature type="compositionally biased region" description="Basic and acidic residues" evidence="7">
    <location>
        <begin position="651"/>
        <end position="669"/>
    </location>
</feature>
<organism evidence="9 10">
    <name type="scientific">Rhodotorula diobovata</name>
    <dbReference type="NCBI Taxonomy" id="5288"/>
    <lineage>
        <taxon>Eukaryota</taxon>
        <taxon>Fungi</taxon>
        <taxon>Dikarya</taxon>
        <taxon>Basidiomycota</taxon>
        <taxon>Pucciniomycotina</taxon>
        <taxon>Microbotryomycetes</taxon>
        <taxon>Sporidiobolales</taxon>
        <taxon>Sporidiobolaceae</taxon>
        <taxon>Rhodotorula</taxon>
    </lineage>
</organism>
<keyword evidence="4" id="KW-0342">GTP-binding</keyword>
<feature type="region of interest" description="Disordered" evidence="7">
    <location>
        <begin position="101"/>
        <end position="121"/>
    </location>
</feature>
<dbReference type="InterPro" id="IPR006073">
    <property type="entry name" value="GTP-bd"/>
</dbReference>
<dbReference type="Gene3D" id="3.40.50.300">
    <property type="entry name" value="P-loop containing nucleotide triphosphate hydrolases"/>
    <property type="match status" value="1"/>
</dbReference>
<dbReference type="STRING" id="5288.A0A5C5G497"/>
<dbReference type="InterPro" id="IPR050755">
    <property type="entry name" value="TRAFAC_YlqF/YawG_RiboMat"/>
</dbReference>
<sequence>MVKIRKKTSKRTTTRLREKVKHKVAESHRKQKKHAKKDPTWKSNKPKELGIPNSFPYKDQLLAEAQAEKARVEEEKLQRREAARQGGASATLASTAALAAALAADAEREEDEDDDMLDDGEKQVQDASLKLHAKSLRKVLEMSDVVIEVLDARDPVGTRCRAVERELKSLDGGRKKLVLVLNKIDLVPPQVVQAWLAHLRLQAPTIPFKSSTQQQRNHLSASSAATPQSASGSSTKPLMELIKGFRLHSTPGASGAEASSSSSSAPVKQSLTIGLIGHPNVGKSSLINTLKRSKACSVAPTPGWTKEVQEVVLEKGVRVLDCPGVVVEMRGEVEGALKGMIKPEAVSDAKGPVEAILQRCSPTHLQMLYNVPHFPPNDTTAFLLAVARAKGRLRKGGVPDLEGTARSILRDWVAGRIAYYTAPPSAEATAQLKSATAGPDAGKVGTVDAGDVGGASLHAAFAPAFDLGALFGEADAVAFASGGEGTAGSALAGGTKAVKMREGALGVESEEADVGWAVEDEQPKPIEVDDDDLDLDDLVDDEVDGDEDEDEDDDMSEDEPMPAPTGVKGKRAAPAPRSASQIVSVAPPNKKKKQAKSVSFSSTPLGPTGSTSASAPSAASANAAQIAEEAGAVSVNKKAKRDAKKDKKRAAKAEAKLRDEVKQATREFGDDVELPSGPRKAQTVKGKGAVGGAYDFSEFFDQKKGKKGADDDDVDM</sequence>
<dbReference type="Proteomes" id="UP000311382">
    <property type="component" value="Unassembled WGS sequence"/>
</dbReference>
<feature type="compositionally biased region" description="Basic and acidic residues" evidence="7">
    <location>
        <begin position="37"/>
        <end position="48"/>
    </location>
</feature>
<evidence type="ECO:0000313" key="10">
    <source>
        <dbReference type="Proteomes" id="UP000311382"/>
    </source>
</evidence>
<comment type="caution">
    <text evidence="9">The sequence shown here is derived from an EMBL/GenBank/DDBJ whole genome shotgun (WGS) entry which is preliminary data.</text>
</comment>
<evidence type="ECO:0000313" key="9">
    <source>
        <dbReference type="EMBL" id="TNY23960.1"/>
    </source>
</evidence>
<evidence type="ECO:0000256" key="1">
    <source>
        <dbReference type="ARBA" id="ARBA00004123"/>
    </source>
</evidence>
<dbReference type="InterPro" id="IPR027417">
    <property type="entry name" value="P-loop_NTPase"/>
</dbReference>
<dbReference type="EMBL" id="SOZI01000006">
    <property type="protein sequence ID" value="TNY23960.1"/>
    <property type="molecule type" value="Genomic_DNA"/>
</dbReference>
<feature type="compositionally biased region" description="Acidic residues" evidence="7">
    <location>
        <begin position="528"/>
        <end position="560"/>
    </location>
</feature>
<evidence type="ECO:0000256" key="3">
    <source>
        <dbReference type="ARBA" id="ARBA00023054"/>
    </source>
</evidence>
<feature type="compositionally biased region" description="Polar residues" evidence="7">
    <location>
        <begin position="210"/>
        <end position="219"/>
    </location>
</feature>
<feature type="region of interest" description="Disordered" evidence="7">
    <location>
        <begin position="506"/>
        <end position="686"/>
    </location>
</feature>
<dbReference type="PROSITE" id="PS51721">
    <property type="entry name" value="G_CP"/>
    <property type="match status" value="1"/>
</dbReference>
<dbReference type="PRINTS" id="PR00326">
    <property type="entry name" value="GTP1OBG"/>
</dbReference>
<dbReference type="GO" id="GO:0005525">
    <property type="term" value="F:GTP binding"/>
    <property type="evidence" value="ECO:0007669"/>
    <property type="project" value="UniProtKB-KW"/>
</dbReference>
<keyword evidence="3 6" id="KW-0175">Coiled coil</keyword>
<dbReference type="CDD" id="cd04178">
    <property type="entry name" value="Nucleostemin_like"/>
    <property type="match status" value="1"/>
</dbReference>
<dbReference type="InterPro" id="IPR014813">
    <property type="entry name" value="Gnl3_N_dom"/>
</dbReference>
<evidence type="ECO:0000256" key="5">
    <source>
        <dbReference type="ARBA" id="ARBA00023242"/>
    </source>
</evidence>
<dbReference type="OrthoDB" id="444945at2759"/>
<comment type="subcellular location">
    <subcellularLocation>
        <location evidence="1">Nucleus</location>
    </subcellularLocation>
</comment>
<name>A0A5C5G497_9BASI</name>
<feature type="compositionally biased region" description="Low complexity" evidence="7">
    <location>
        <begin position="599"/>
        <end position="634"/>
    </location>
</feature>
<evidence type="ECO:0000259" key="8">
    <source>
        <dbReference type="PROSITE" id="PS51721"/>
    </source>
</evidence>